<evidence type="ECO:0000256" key="1">
    <source>
        <dbReference type="ARBA" id="ARBA00001968"/>
    </source>
</evidence>
<feature type="domain" description="DDE Tnp4" evidence="4">
    <location>
        <begin position="241"/>
        <end position="324"/>
    </location>
</feature>
<dbReference type="Proteomes" id="UP000694920">
    <property type="component" value="Unplaced"/>
</dbReference>
<organism evidence="6 7">
    <name type="scientific">Cephus cinctus</name>
    <name type="common">Wheat stem sawfly</name>
    <dbReference type="NCBI Taxonomy" id="211228"/>
    <lineage>
        <taxon>Eukaryota</taxon>
        <taxon>Metazoa</taxon>
        <taxon>Ecdysozoa</taxon>
        <taxon>Arthropoda</taxon>
        <taxon>Hexapoda</taxon>
        <taxon>Insecta</taxon>
        <taxon>Pterygota</taxon>
        <taxon>Neoptera</taxon>
        <taxon>Endopterygota</taxon>
        <taxon>Hymenoptera</taxon>
        <taxon>Cephoidea</taxon>
        <taxon>Cephidae</taxon>
        <taxon>Cephus</taxon>
    </lineage>
</organism>
<name>A0AAJ7RPB2_CEPCN</name>
<protein>
    <submittedName>
        <fullName evidence="7">Uncharacterized protein LOC112494939</fullName>
    </submittedName>
</protein>
<evidence type="ECO:0000313" key="6">
    <source>
        <dbReference type="Proteomes" id="UP000694920"/>
    </source>
</evidence>
<proteinExistence type="predicted"/>
<dbReference type="InterPro" id="IPR027805">
    <property type="entry name" value="Transposase_HTH_dom"/>
</dbReference>
<dbReference type="InterPro" id="IPR027806">
    <property type="entry name" value="HARBI1_dom"/>
</dbReference>
<gene>
    <name evidence="7" type="primary">LOC112494939</name>
</gene>
<dbReference type="Pfam" id="PF13613">
    <property type="entry name" value="HTH_Tnp_4"/>
    <property type="match status" value="1"/>
</dbReference>
<evidence type="ECO:0000313" key="7">
    <source>
        <dbReference type="RefSeq" id="XP_024944633.1"/>
    </source>
</evidence>
<keyword evidence="3" id="KW-0812">Transmembrane</keyword>
<dbReference type="RefSeq" id="XP_024944633.1">
    <property type="nucleotide sequence ID" value="XM_025088865.1"/>
</dbReference>
<feature type="domain" description="Transposase Helix-turn-helix" evidence="5">
    <location>
        <begin position="161"/>
        <end position="199"/>
    </location>
</feature>
<dbReference type="AlphaFoldDB" id="A0AAJ7RPB2"/>
<reference evidence="7" key="1">
    <citation type="submission" date="2025-08" db="UniProtKB">
        <authorList>
            <consortium name="RefSeq"/>
        </authorList>
    </citation>
    <scope>IDENTIFICATION</scope>
</reference>
<accession>A0AAJ7RPB2</accession>
<dbReference type="PANTHER" id="PTHR23080">
    <property type="entry name" value="THAP DOMAIN PROTEIN"/>
    <property type="match status" value="1"/>
</dbReference>
<keyword evidence="2" id="KW-0479">Metal-binding</keyword>
<keyword evidence="6" id="KW-1185">Reference proteome</keyword>
<evidence type="ECO:0000259" key="4">
    <source>
        <dbReference type="Pfam" id="PF13359"/>
    </source>
</evidence>
<dbReference type="GO" id="GO:0046872">
    <property type="term" value="F:metal ion binding"/>
    <property type="evidence" value="ECO:0007669"/>
    <property type="project" value="UniProtKB-KW"/>
</dbReference>
<keyword evidence="3" id="KW-0472">Membrane</keyword>
<dbReference type="PANTHER" id="PTHR23080:SF143">
    <property type="entry name" value="SI:DKEY-56D12.4"/>
    <property type="match status" value="1"/>
</dbReference>
<evidence type="ECO:0000259" key="5">
    <source>
        <dbReference type="Pfam" id="PF13613"/>
    </source>
</evidence>
<dbReference type="KEGG" id="ccin:112494939"/>
<keyword evidence="3" id="KW-1133">Transmembrane helix</keyword>
<evidence type="ECO:0000256" key="3">
    <source>
        <dbReference type="SAM" id="Phobius"/>
    </source>
</evidence>
<feature type="transmembrane region" description="Helical" evidence="3">
    <location>
        <begin position="168"/>
        <end position="190"/>
    </location>
</feature>
<dbReference type="GeneID" id="112494939"/>
<comment type="cofactor">
    <cofactor evidence="1">
        <name>a divalent metal cation</name>
        <dbReference type="ChEBI" id="CHEBI:60240"/>
    </cofactor>
</comment>
<evidence type="ECO:0000256" key="2">
    <source>
        <dbReference type="ARBA" id="ARBA00022723"/>
    </source>
</evidence>
<dbReference type="Pfam" id="PF13359">
    <property type="entry name" value="DDE_Tnp_4"/>
    <property type="match status" value="1"/>
</dbReference>
<sequence length="365" mass="41242">MKRRMYHHVHAKSNKEDISRHNKEISNTINVTEPSHIIETSPNAAEIECSIAPFLVDKAERLFAPNMSNDVCEAQTQAYIPENPAKMEFAEKKKIDKYCGVHIVKVDRTVGPNNPSSIAYTKGFQGISSVRNDQEILDLGGVMLFTFKLLLKALSDSKVMKISKENRLFIFLTKIKTGLSFAAISVLFHIHRTTASRIFVILLQSLRVACHQFILWPCRDIVQNTMPEAFKQSYRDCRVIIDCTEIKLEQPSSVKNRVLIYSNYKKGFTSKVLVSCTPESLISFIAKCYGGRTSDCQITTDSEILDLLEPGDVVLLDKGFPRIQTVLDEHGKGALIVMLPFLCDSEIERPYSELPFKVTNRVAFS</sequence>